<evidence type="ECO:0000256" key="1">
    <source>
        <dbReference type="ARBA" id="ARBA00022598"/>
    </source>
</evidence>
<dbReference type="Proteomes" id="UP001470230">
    <property type="component" value="Unassembled WGS sequence"/>
</dbReference>
<dbReference type="SUPFAM" id="SSF56059">
    <property type="entry name" value="Glutathione synthetase ATP-binding domain-like"/>
    <property type="match status" value="1"/>
</dbReference>
<feature type="region of interest" description="Disordered" evidence="4">
    <location>
        <begin position="766"/>
        <end position="801"/>
    </location>
</feature>
<accession>A0ABR2IDE8</accession>
<feature type="compositionally biased region" description="Polar residues" evidence="4">
    <location>
        <begin position="520"/>
        <end position="597"/>
    </location>
</feature>
<dbReference type="Pfam" id="PF03133">
    <property type="entry name" value="TTL"/>
    <property type="match status" value="1"/>
</dbReference>
<protein>
    <submittedName>
        <fullName evidence="5">Positive regulation of cilium movement</fullName>
    </submittedName>
</protein>
<dbReference type="PROSITE" id="PS51221">
    <property type="entry name" value="TTL"/>
    <property type="match status" value="1"/>
</dbReference>
<reference evidence="5 6" key="1">
    <citation type="submission" date="2024-04" db="EMBL/GenBank/DDBJ databases">
        <title>Tritrichomonas musculus Genome.</title>
        <authorList>
            <person name="Alves-Ferreira E."/>
            <person name="Grigg M."/>
            <person name="Lorenzi H."/>
            <person name="Galac M."/>
        </authorList>
    </citation>
    <scope>NUCLEOTIDE SEQUENCE [LARGE SCALE GENOMIC DNA]</scope>
    <source>
        <strain evidence="5 6">EAF2021</strain>
    </source>
</reference>
<comment type="caution">
    <text evidence="5">The sequence shown here is derived from an EMBL/GenBank/DDBJ whole genome shotgun (WGS) entry which is preliminary data.</text>
</comment>
<evidence type="ECO:0000256" key="3">
    <source>
        <dbReference type="ARBA" id="ARBA00022840"/>
    </source>
</evidence>
<keyword evidence="6" id="KW-1185">Reference proteome</keyword>
<keyword evidence="3" id="KW-0067">ATP-binding</keyword>
<feature type="compositionally biased region" description="Basic and acidic residues" evidence="4">
    <location>
        <begin position="850"/>
        <end position="860"/>
    </location>
</feature>
<dbReference type="EMBL" id="JAPFFF010000018">
    <property type="protein sequence ID" value="KAK8861036.1"/>
    <property type="molecule type" value="Genomic_DNA"/>
</dbReference>
<organism evidence="5 6">
    <name type="scientific">Tritrichomonas musculus</name>
    <dbReference type="NCBI Taxonomy" id="1915356"/>
    <lineage>
        <taxon>Eukaryota</taxon>
        <taxon>Metamonada</taxon>
        <taxon>Parabasalia</taxon>
        <taxon>Tritrichomonadida</taxon>
        <taxon>Tritrichomonadidae</taxon>
        <taxon>Tritrichomonas</taxon>
    </lineage>
</organism>
<feature type="region of interest" description="Disordered" evidence="4">
    <location>
        <begin position="517"/>
        <end position="600"/>
    </location>
</feature>
<evidence type="ECO:0000313" key="5">
    <source>
        <dbReference type="EMBL" id="KAK8861036.1"/>
    </source>
</evidence>
<feature type="compositionally biased region" description="Low complexity" evidence="4">
    <location>
        <begin position="784"/>
        <end position="796"/>
    </location>
</feature>
<dbReference type="Gene3D" id="3.30.470.20">
    <property type="entry name" value="ATP-grasp fold, B domain"/>
    <property type="match status" value="1"/>
</dbReference>
<name>A0ABR2IDE8_9EUKA</name>
<feature type="compositionally biased region" description="Polar residues" evidence="4">
    <location>
        <begin position="835"/>
        <end position="849"/>
    </location>
</feature>
<dbReference type="PANTHER" id="PTHR12241:SF154">
    <property type="entry name" value="TUBULIN POLYGLUTAMYLASE TTLL11"/>
    <property type="match status" value="1"/>
</dbReference>
<evidence type="ECO:0000256" key="4">
    <source>
        <dbReference type="SAM" id="MobiDB-lite"/>
    </source>
</evidence>
<dbReference type="InterPro" id="IPR004344">
    <property type="entry name" value="TTL/TTLL_fam"/>
</dbReference>
<keyword evidence="1" id="KW-0436">Ligase</keyword>
<feature type="compositionally biased region" description="Basic and acidic residues" evidence="4">
    <location>
        <begin position="868"/>
        <end position="886"/>
    </location>
</feature>
<feature type="compositionally biased region" description="Polar residues" evidence="4">
    <location>
        <begin position="766"/>
        <end position="776"/>
    </location>
</feature>
<feature type="region of interest" description="Disordered" evidence="4">
    <location>
        <begin position="835"/>
        <end position="886"/>
    </location>
</feature>
<evidence type="ECO:0000313" key="6">
    <source>
        <dbReference type="Proteomes" id="UP001470230"/>
    </source>
</evidence>
<evidence type="ECO:0000256" key="2">
    <source>
        <dbReference type="ARBA" id="ARBA00022741"/>
    </source>
</evidence>
<keyword evidence="2" id="KW-0547">Nucleotide-binding</keyword>
<dbReference type="PANTHER" id="PTHR12241">
    <property type="entry name" value="TUBULIN POLYGLUTAMYLASE"/>
    <property type="match status" value="1"/>
</dbReference>
<sequence>MKQSKMLIGEGKILYTVVKEAIEEAGFSLHSKNSKTVLVWYDNLREADFYSNLKPWQVVNRIPSINLITRKAPFIQLMNRMRIFFPSLYTFYPESFILPLSNERFQKYMSENKKKYIVKPDGGSLGCGIVILSKSSSFKPFKNLSVAQEYIDSYLINDTKFDLRVYALIASVSPLRIYVYHDGVARFCSEKNSVNSIYSQLTNTAVNRNNPNAKIESITKTIKDVFQTLEKNGIDTDLIWSKIENAVILTILPCLNHINQGISQKCQANGYNRCFQILGFDFILDTDLNPLVLEVNYRPSLDADIEAEKKLKSKMLGTAMHIGAPLESLQKLINNHEEISNFSKEKWNIFFSKMSQKYLLIDQDIDTGLFNLVYPSKNSKNMETYNTVLSIVKRCPTKLTPRYKLPISLKRPDPSQLPKINPIVYDSNNIEIDDSLKQTKIEQEQHQNFVDRNVLGINSHIDQQKNLEKIKQQNIEKNATLNGHLKSKIIFKESDNTNNLFIKKLIEEINSIKEHDSNDSKTTILKNKQPNDQKLSSLEKQTPANITQKAPPTTCNKQKSTPENSNKSFQVSIHSNQTLQTEQISSTSKPNSNQPNMTKFKKENIYTVINSDKEKNEKNMIQATNQIINANKEREERLTSKINTNKEINSSNQVIRNEKAIRNRRSASTRPVRRSIPTESTARIGSTNINTIINKNDHLDIKSNDSNNQINISINNNKIKSNVVGNNQLKQNNYDQQNYNIINNNQQKINIADQQNTEIIAYSHDTNTNKDNQLDNIISKDNHQNTNDNNENQPNTKINKENQQKANINKNNYQNAENINNEVTKIRKVMYSKLQQSTKAAPTQAMINESESKEKNDTKLKPTPTSTESKEKVDTETENKSLKDEPKGTEIVLRPKQKIDETKTRPKVKIRPKLANSKTRIETNINSKISKPENDEIKTEPKFKSKEYQTEVKIKAIRVESNQEQNTRNDTKITRSELEAKNNKIVKNEPKNRIKNVERDPISEIRNQIISELVKEEPKRRLESLIKAETEGGGDNRIANINFKKGIVLKSKH</sequence>
<proteinExistence type="predicted"/>
<gene>
    <name evidence="5" type="ORF">M9Y10_012728</name>
</gene>